<gene>
    <name evidence="1" type="ORF">J2S11_001562</name>
</gene>
<keyword evidence="2" id="KW-1185">Reference proteome</keyword>
<dbReference type="Proteomes" id="UP001235840">
    <property type="component" value="Unassembled WGS sequence"/>
</dbReference>
<accession>A0ABT9VXE3</accession>
<dbReference type="SUPFAM" id="SSF53474">
    <property type="entry name" value="alpha/beta-Hydrolases"/>
    <property type="match status" value="1"/>
</dbReference>
<comment type="caution">
    <text evidence="1">The sequence shown here is derived from an EMBL/GenBank/DDBJ whole genome shotgun (WGS) entry which is preliminary data.</text>
</comment>
<protein>
    <submittedName>
        <fullName evidence="1">Pimeloyl-ACP methyl ester carboxylesterase</fullName>
    </submittedName>
</protein>
<reference evidence="1 2" key="1">
    <citation type="submission" date="2023-07" db="EMBL/GenBank/DDBJ databases">
        <title>Genomic Encyclopedia of Type Strains, Phase IV (KMG-IV): sequencing the most valuable type-strain genomes for metagenomic binning, comparative biology and taxonomic classification.</title>
        <authorList>
            <person name="Goeker M."/>
        </authorList>
    </citation>
    <scope>NUCLEOTIDE SEQUENCE [LARGE SCALE GENOMIC DNA]</scope>
    <source>
        <strain evidence="1 2">DSM 12751</strain>
    </source>
</reference>
<sequence>MQRHVFEGIQRDSKELVFWEQLSRLAVPVLIIRGAQKGALLSEEHANMYVEKLADSACLTLKNSNHNIFDDEPNELLQAVKSFLKKV</sequence>
<dbReference type="InterPro" id="IPR029058">
    <property type="entry name" value="AB_hydrolase_fold"/>
</dbReference>
<evidence type="ECO:0000313" key="2">
    <source>
        <dbReference type="Proteomes" id="UP001235840"/>
    </source>
</evidence>
<dbReference type="RefSeq" id="WP_307393005.1">
    <property type="nucleotide sequence ID" value="NZ_BAAADK010000011.1"/>
</dbReference>
<dbReference type="EMBL" id="JAUSTY010000005">
    <property type="protein sequence ID" value="MDQ0165661.1"/>
    <property type="molecule type" value="Genomic_DNA"/>
</dbReference>
<name>A0ABT9VXE3_9BACI</name>
<organism evidence="1 2">
    <name type="scientific">Caldalkalibacillus horti</name>
    <dbReference type="NCBI Taxonomy" id="77523"/>
    <lineage>
        <taxon>Bacteria</taxon>
        <taxon>Bacillati</taxon>
        <taxon>Bacillota</taxon>
        <taxon>Bacilli</taxon>
        <taxon>Bacillales</taxon>
        <taxon>Bacillaceae</taxon>
        <taxon>Caldalkalibacillus</taxon>
    </lineage>
</organism>
<dbReference type="Gene3D" id="3.40.50.1820">
    <property type="entry name" value="alpha/beta hydrolase"/>
    <property type="match status" value="1"/>
</dbReference>
<proteinExistence type="predicted"/>
<evidence type="ECO:0000313" key="1">
    <source>
        <dbReference type="EMBL" id="MDQ0165661.1"/>
    </source>
</evidence>